<dbReference type="EMBL" id="CP099534">
    <property type="protein sequence ID" value="UYK87726.1"/>
    <property type="molecule type" value="Genomic_DNA"/>
</dbReference>
<feature type="compositionally biased region" description="Basic residues" evidence="1">
    <location>
        <begin position="55"/>
        <end position="69"/>
    </location>
</feature>
<keyword evidence="2" id="KW-0472">Membrane</keyword>
<dbReference type="RefSeq" id="WP_267092601.1">
    <property type="nucleotide sequence ID" value="NZ_CP099534.1"/>
</dbReference>
<reference evidence="3" key="1">
    <citation type="submission" date="2022-06" db="EMBL/GenBank/DDBJ databases">
        <title>Dynamics of rice microbiomes reveals core vertical transmitted seed endophytes.</title>
        <authorList>
            <person name="Liao K."/>
            <person name="Zhang X."/>
        </authorList>
    </citation>
    <scope>NUCLEOTIDE SEQUENCE</scope>
    <source>
        <strain evidence="3">JR3-14</strain>
    </source>
</reference>
<accession>A0AA46Q925</accession>
<gene>
    <name evidence="3" type="ORF">NG824_14695</name>
</gene>
<name>A0AA46Q925_9XANT</name>
<feature type="transmembrane region" description="Helical" evidence="2">
    <location>
        <begin position="22"/>
        <end position="40"/>
    </location>
</feature>
<feature type="region of interest" description="Disordered" evidence="1">
    <location>
        <begin position="51"/>
        <end position="90"/>
    </location>
</feature>
<evidence type="ECO:0000256" key="2">
    <source>
        <dbReference type="SAM" id="Phobius"/>
    </source>
</evidence>
<keyword evidence="2" id="KW-1133">Transmembrane helix</keyword>
<protein>
    <submittedName>
        <fullName evidence="3">Uncharacterized protein</fullName>
    </submittedName>
</protein>
<keyword evidence="2" id="KW-0812">Transmembrane</keyword>
<organism evidence="3 4">
    <name type="scientific">Xanthomonas sacchari</name>
    <dbReference type="NCBI Taxonomy" id="56458"/>
    <lineage>
        <taxon>Bacteria</taxon>
        <taxon>Pseudomonadati</taxon>
        <taxon>Pseudomonadota</taxon>
        <taxon>Gammaproteobacteria</taxon>
        <taxon>Lysobacterales</taxon>
        <taxon>Lysobacteraceae</taxon>
        <taxon>Xanthomonas</taxon>
    </lineage>
</organism>
<evidence type="ECO:0000313" key="3">
    <source>
        <dbReference type="EMBL" id="UYK87726.1"/>
    </source>
</evidence>
<proteinExistence type="predicted"/>
<dbReference type="Proteomes" id="UP001164392">
    <property type="component" value="Chromosome"/>
</dbReference>
<evidence type="ECO:0000256" key="1">
    <source>
        <dbReference type="SAM" id="MobiDB-lite"/>
    </source>
</evidence>
<dbReference type="AlphaFoldDB" id="A0AA46Q925"/>
<sequence length="107" mass="11482">MDAGNKVGRCDTNCIDGVDPRINFVLLMLTLLLLLLFSFCSSRVPSAAAELAGKTPRRGAAHKDVRRFRPGQDAPSENPVSGADPRSGRCGGVCFLLVTFLCTSKEK</sequence>
<evidence type="ECO:0000313" key="4">
    <source>
        <dbReference type="Proteomes" id="UP001164392"/>
    </source>
</evidence>